<gene>
    <name evidence="1" type="ORF">DM826_07285</name>
</gene>
<sequence>MSVYLITYDLNDPGQDYSDLHDAIESYGDFCHILESCWLVDTDDSVSDVRDELKTHIDNNDELFVFKKSGVWATTFSDNCTDWLHDH</sequence>
<dbReference type="AlphaFoldDB" id="A0A3A6Q1R6"/>
<evidence type="ECO:0000313" key="2">
    <source>
        <dbReference type="Proteomes" id="UP000276588"/>
    </source>
</evidence>
<dbReference type="EMBL" id="QKNY01000010">
    <property type="protein sequence ID" value="RJX43101.1"/>
    <property type="molecule type" value="Genomic_DNA"/>
</dbReference>
<accession>A0A3A6Q1R6</accession>
<evidence type="ECO:0000313" key="1">
    <source>
        <dbReference type="EMBL" id="RJX43101.1"/>
    </source>
</evidence>
<dbReference type="Proteomes" id="UP000276588">
    <property type="component" value="Unassembled WGS sequence"/>
</dbReference>
<comment type="caution">
    <text evidence="1">The sequence shown here is derived from an EMBL/GenBank/DDBJ whole genome shotgun (WGS) entry which is preliminary data.</text>
</comment>
<name>A0A3A6Q1R6_9EURY</name>
<reference evidence="1 2" key="1">
    <citation type="submission" date="2018-06" db="EMBL/GenBank/DDBJ databases">
        <title>Halonotius sp. F13-13 a new haloarchaeeon isolated from a solar saltern from Isla Cristina, Huelva, Spain.</title>
        <authorList>
            <person name="Duran-Viseras A."/>
            <person name="Sanchez-Porro C."/>
            <person name="Ventosa A."/>
        </authorList>
    </citation>
    <scope>NUCLEOTIDE SEQUENCE [LARGE SCALE GENOMIC DNA]</scope>
    <source>
        <strain evidence="1 2">F13-13</strain>
    </source>
</reference>
<organism evidence="1 2">
    <name type="scientific">Halonotius aquaticus</name>
    <dbReference type="NCBI Taxonomy" id="2216978"/>
    <lineage>
        <taxon>Archaea</taxon>
        <taxon>Methanobacteriati</taxon>
        <taxon>Methanobacteriota</taxon>
        <taxon>Stenosarchaea group</taxon>
        <taxon>Halobacteria</taxon>
        <taxon>Halobacteriales</taxon>
        <taxon>Haloferacaceae</taxon>
        <taxon>Halonotius</taxon>
    </lineage>
</organism>
<keyword evidence="2" id="KW-1185">Reference proteome</keyword>
<proteinExistence type="predicted"/>
<protein>
    <submittedName>
        <fullName evidence="1">SinR family protein</fullName>
    </submittedName>
</protein>